<reference evidence="1 2" key="1">
    <citation type="journal article" date="2007" name="PLoS Genet.">
        <title>Patterns and implications of gene gain and loss in the evolution of Prochlorococcus.</title>
        <authorList>
            <person name="Kettler G.C."/>
            <person name="Martiny A.C."/>
            <person name="Huang K."/>
            <person name="Zucker J."/>
            <person name="Coleman M.L."/>
            <person name="Rodrigue S."/>
            <person name="Chen F."/>
            <person name="Lapidus A."/>
            <person name="Ferriera S."/>
            <person name="Johnson J."/>
            <person name="Steglich C."/>
            <person name="Church G.M."/>
            <person name="Richardson P."/>
            <person name="Chisholm S.W."/>
        </authorList>
    </citation>
    <scope>NUCLEOTIDE SEQUENCE [LARGE SCALE GENOMIC DNA]</scope>
    <source>
        <strain evidence="1 2">MIT 9515</strain>
    </source>
</reference>
<accession>A2BXI2</accession>
<dbReference type="Proteomes" id="UP000001589">
    <property type="component" value="Chromosome"/>
</dbReference>
<evidence type="ECO:0000313" key="2">
    <source>
        <dbReference type="Proteomes" id="UP000001589"/>
    </source>
</evidence>
<proteinExistence type="predicted"/>
<dbReference type="KEGG" id="pmc:P9515_12861"/>
<dbReference type="GeneID" id="60202140"/>
<protein>
    <submittedName>
        <fullName evidence="1">Uncharacterized protein</fullName>
    </submittedName>
</protein>
<organism evidence="1 2">
    <name type="scientific">Prochlorococcus marinus (strain MIT 9515)</name>
    <dbReference type="NCBI Taxonomy" id="167542"/>
    <lineage>
        <taxon>Bacteria</taxon>
        <taxon>Bacillati</taxon>
        <taxon>Cyanobacteriota</taxon>
        <taxon>Cyanophyceae</taxon>
        <taxon>Synechococcales</taxon>
        <taxon>Prochlorococcaceae</taxon>
        <taxon>Prochlorococcus</taxon>
    </lineage>
</organism>
<dbReference type="RefSeq" id="WP_011820592.1">
    <property type="nucleotide sequence ID" value="NC_008817.1"/>
</dbReference>
<gene>
    <name evidence="1" type="ordered locus">P9515_12861</name>
</gene>
<name>A2BXI2_PROM5</name>
<sequence>MLNSDKFSFENIVNQTRSSEKKFREGNFKGAIEEKREVRSILNSKYCDEKIIENFKEELSKLYKSKFDLINDHKLKIDEVKKNKIVKLLEQKSDEKYNKGDYKGAIRAIRRSEKYLAN</sequence>
<evidence type="ECO:0000313" key="1">
    <source>
        <dbReference type="EMBL" id="ABM72493.1"/>
    </source>
</evidence>
<dbReference type="HOGENOM" id="CLU_2071021_0_0_3"/>
<dbReference type="AlphaFoldDB" id="A2BXI2"/>
<dbReference type="eggNOG" id="ENOG5032GVQ">
    <property type="taxonomic scope" value="Bacteria"/>
</dbReference>
<dbReference type="EMBL" id="CP000552">
    <property type="protein sequence ID" value="ABM72493.1"/>
    <property type="molecule type" value="Genomic_DNA"/>
</dbReference>
<dbReference type="OrthoDB" id="540277at2"/>